<organism evidence="1 2">
    <name type="scientific">Colocasia esculenta</name>
    <name type="common">Wild taro</name>
    <name type="synonym">Arum esculentum</name>
    <dbReference type="NCBI Taxonomy" id="4460"/>
    <lineage>
        <taxon>Eukaryota</taxon>
        <taxon>Viridiplantae</taxon>
        <taxon>Streptophyta</taxon>
        <taxon>Embryophyta</taxon>
        <taxon>Tracheophyta</taxon>
        <taxon>Spermatophyta</taxon>
        <taxon>Magnoliopsida</taxon>
        <taxon>Liliopsida</taxon>
        <taxon>Araceae</taxon>
        <taxon>Aroideae</taxon>
        <taxon>Colocasieae</taxon>
        <taxon>Colocasia</taxon>
    </lineage>
</organism>
<keyword evidence="2" id="KW-1185">Reference proteome</keyword>
<reference evidence="1" key="1">
    <citation type="submission" date="2017-07" db="EMBL/GenBank/DDBJ databases">
        <title>Taro Niue Genome Assembly and Annotation.</title>
        <authorList>
            <person name="Atibalentja N."/>
            <person name="Keating K."/>
            <person name="Fields C.J."/>
        </authorList>
    </citation>
    <scope>NUCLEOTIDE SEQUENCE</scope>
    <source>
        <strain evidence="1">Niue_2</strain>
        <tissue evidence="1">Leaf</tissue>
    </source>
</reference>
<name>A0A843V452_COLES</name>
<accession>A0A843V452</accession>
<dbReference type="Proteomes" id="UP000652761">
    <property type="component" value="Unassembled WGS sequence"/>
</dbReference>
<evidence type="ECO:0000313" key="2">
    <source>
        <dbReference type="Proteomes" id="UP000652761"/>
    </source>
</evidence>
<proteinExistence type="predicted"/>
<comment type="caution">
    <text evidence="1">The sequence shown here is derived from an EMBL/GenBank/DDBJ whole genome shotgun (WGS) entry which is preliminary data.</text>
</comment>
<dbReference type="AlphaFoldDB" id="A0A843V452"/>
<evidence type="ECO:0000313" key="1">
    <source>
        <dbReference type="EMBL" id="MQL90971.1"/>
    </source>
</evidence>
<gene>
    <name evidence="1" type="ORF">Taro_023574</name>
</gene>
<sequence>MCAKAKETYGGLDKKSLIQSGVFPMERWSIPRKLVGKGHAPKPRRLTEALARSPWSSQEYSRWRGGPCQEKCVENKCLSCLECSKAEGNDHDRKITIN</sequence>
<protein>
    <submittedName>
        <fullName evidence="1">Uncharacterized protein</fullName>
    </submittedName>
</protein>
<dbReference type="EMBL" id="NMUH01001291">
    <property type="protein sequence ID" value="MQL90971.1"/>
    <property type="molecule type" value="Genomic_DNA"/>
</dbReference>